<gene>
    <name evidence="3" type="ORF">GCM10018772_61130</name>
</gene>
<keyword evidence="4" id="KW-1185">Reference proteome</keyword>
<dbReference type="PANTHER" id="PTHR30024:SF45">
    <property type="entry name" value="ABC TRANSPORTER SUBSTRATE-BINDING PROTEIN"/>
    <property type="match status" value="1"/>
</dbReference>
<sequence>MPHITAPLPRVPAPLRRTPAALPRTPARLRRAALAASALALLLPLSACGGDAEAGDSSTVTVTVGYQSKTINTVTAGTLLRSLGSFEKHLNSLGDGRTYKVVWQDYATGAPITAQMTAKKIDIGSMGDFPLLINAARGKQLGTPTKLVSVTGYNLRGGLNTIVTAPGSSLTSLADLKGRKVSTSVGSAADGTLVRALQRAGLDPEKDIEKLNQQPAVGASALDSGGADALSQFVAWPGLLAHQGKAKALYDGAQLNLPTFHGVTAREDFARRHPAVLEAFLKAQAEATDYLAEHPVAAAEKVADATGLPAEVVYLYNGAHGIATFDPAIKPRLVAALKEDVAVLKSAKLTGDVDVDAFVDDRYVKKALGATAYARRLASAPPEPAGEVWLKGASKTLTFTSPSALLRQVAAHRDTVRAAYVPDTTTGTLWFADRAVWVADGDRLLPFVAPATARAYLDSHGGARLVPYTEALERAS</sequence>
<feature type="domain" description="SsuA/THI5-like" evidence="2">
    <location>
        <begin position="155"/>
        <end position="298"/>
    </location>
</feature>
<evidence type="ECO:0000313" key="4">
    <source>
        <dbReference type="Proteomes" id="UP000630718"/>
    </source>
</evidence>
<feature type="signal peptide" evidence="1">
    <location>
        <begin position="1"/>
        <end position="49"/>
    </location>
</feature>
<dbReference type="InterPro" id="IPR015168">
    <property type="entry name" value="SsuA/THI5"/>
</dbReference>
<feature type="chain" id="PRO_5039453430" evidence="1">
    <location>
        <begin position="50"/>
        <end position="476"/>
    </location>
</feature>
<dbReference type="Pfam" id="PF09084">
    <property type="entry name" value="NMT1"/>
    <property type="match status" value="1"/>
</dbReference>
<reference evidence="3" key="2">
    <citation type="submission" date="2020-09" db="EMBL/GenBank/DDBJ databases">
        <authorList>
            <person name="Sun Q."/>
            <person name="Ohkuma M."/>
        </authorList>
    </citation>
    <scope>NUCLEOTIDE SEQUENCE</scope>
    <source>
        <strain evidence="3">JCM 4477</strain>
    </source>
</reference>
<reference evidence="3" key="1">
    <citation type="journal article" date="2014" name="Int. J. Syst. Evol. Microbiol.">
        <title>Complete genome sequence of Corynebacterium casei LMG S-19264T (=DSM 44701T), isolated from a smear-ripened cheese.</title>
        <authorList>
            <consortium name="US DOE Joint Genome Institute (JGI-PGF)"/>
            <person name="Walter F."/>
            <person name="Albersmeier A."/>
            <person name="Kalinowski J."/>
            <person name="Ruckert C."/>
        </authorList>
    </citation>
    <scope>NUCLEOTIDE SEQUENCE</scope>
    <source>
        <strain evidence="3">JCM 4477</strain>
    </source>
</reference>
<dbReference type="SUPFAM" id="SSF53850">
    <property type="entry name" value="Periplasmic binding protein-like II"/>
    <property type="match status" value="1"/>
</dbReference>
<organism evidence="3 4">
    <name type="scientific">Streptomyces fumanus</name>
    <dbReference type="NCBI Taxonomy" id="67302"/>
    <lineage>
        <taxon>Bacteria</taxon>
        <taxon>Bacillati</taxon>
        <taxon>Actinomycetota</taxon>
        <taxon>Actinomycetes</taxon>
        <taxon>Kitasatosporales</taxon>
        <taxon>Streptomycetaceae</taxon>
        <taxon>Streptomyces</taxon>
    </lineage>
</organism>
<dbReference type="AlphaFoldDB" id="A0A919AVF9"/>
<evidence type="ECO:0000256" key="1">
    <source>
        <dbReference type="SAM" id="SignalP"/>
    </source>
</evidence>
<accession>A0A919AVF9</accession>
<comment type="caution">
    <text evidence="3">The sequence shown here is derived from an EMBL/GenBank/DDBJ whole genome shotgun (WGS) entry which is preliminary data.</text>
</comment>
<dbReference type="SUPFAM" id="SSF160387">
    <property type="entry name" value="NosL/MerB-like"/>
    <property type="match status" value="1"/>
</dbReference>
<name>A0A919AVF9_9ACTN</name>
<dbReference type="PANTHER" id="PTHR30024">
    <property type="entry name" value="ALIPHATIC SULFONATES-BINDING PROTEIN-RELATED"/>
    <property type="match status" value="1"/>
</dbReference>
<dbReference type="EMBL" id="BNBI01000016">
    <property type="protein sequence ID" value="GHF27159.1"/>
    <property type="molecule type" value="Genomic_DNA"/>
</dbReference>
<keyword evidence="1" id="KW-0732">Signal</keyword>
<protein>
    <submittedName>
        <fullName evidence="3">Nitrate ABC transporter, periplasmic protein</fullName>
    </submittedName>
</protein>
<dbReference type="Gene3D" id="3.40.190.10">
    <property type="entry name" value="Periplasmic binding protein-like II"/>
    <property type="match status" value="2"/>
</dbReference>
<proteinExistence type="predicted"/>
<dbReference type="Proteomes" id="UP000630718">
    <property type="component" value="Unassembled WGS sequence"/>
</dbReference>
<evidence type="ECO:0000313" key="3">
    <source>
        <dbReference type="EMBL" id="GHF27159.1"/>
    </source>
</evidence>
<evidence type="ECO:0000259" key="2">
    <source>
        <dbReference type="Pfam" id="PF09084"/>
    </source>
</evidence>